<evidence type="ECO:0000256" key="5">
    <source>
        <dbReference type="ARBA" id="ARBA00022989"/>
    </source>
</evidence>
<evidence type="ECO:0000256" key="6">
    <source>
        <dbReference type="ARBA" id="ARBA00023034"/>
    </source>
</evidence>
<evidence type="ECO:0000256" key="7">
    <source>
        <dbReference type="ARBA" id="ARBA00023136"/>
    </source>
</evidence>
<name>A0AAV2QWU1_MEGNR</name>
<gene>
    <name evidence="10" type="ORF">MNOR_LOCUS16189</name>
</gene>
<evidence type="ECO:0000256" key="9">
    <source>
        <dbReference type="RuleBase" id="RU364020"/>
    </source>
</evidence>
<sequence length="369" mass="43728">MIRYLRKYIKSILLITLLLYYSNILIEIQDLSMLNKKYFSVNKTEDFMRESSDLDSNISNKSSDFMLEQKRRQSFMHATCKKIRSEGSHPLLFNTSALIDIFIDRRHNLTFCPVYKAASTSWFIILLQLNGMWKEGNLPRLLDIVKEIFPKIEQFEDPLLSQSKNRFIIVRHPFERLLSCYRDKYEGAKNNYFYDLYGEKIISSYRNIPEIQEKYKTRLLHAAKVYTKSKDFKNAKELPKSLKHNPYSSPFGPTFPEFVRFVLESPDEDNHWKPMYKLCSLCKIDFNIILKFENIYSESLSFINYLNYSSILDPRWDNPTNGGHTRSNQTCDYIKQLSIDTVKGLIEKYSNDLLLFQYSPDKYLECAEK</sequence>
<comment type="similarity">
    <text evidence="2 9">Belongs to the sulfotransferase 2 family.</text>
</comment>
<keyword evidence="9" id="KW-0119">Carbohydrate metabolism</keyword>
<evidence type="ECO:0000256" key="4">
    <source>
        <dbReference type="ARBA" id="ARBA00022692"/>
    </source>
</evidence>
<evidence type="ECO:0000313" key="11">
    <source>
        <dbReference type="Proteomes" id="UP001497623"/>
    </source>
</evidence>
<evidence type="ECO:0000256" key="3">
    <source>
        <dbReference type="ARBA" id="ARBA00022679"/>
    </source>
</evidence>
<reference evidence="10 11" key="1">
    <citation type="submission" date="2024-05" db="EMBL/GenBank/DDBJ databases">
        <authorList>
            <person name="Wallberg A."/>
        </authorList>
    </citation>
    <scope>NUCLEOTIDE SEQUENCE [LARGE SCALE GENOMIC DNA]</scope>
</reference>
<keyword evidence="3 9" id="KW-0808">Transferase</keyword>
<keyword evidence="11" id="KW-1185">Reference proteome</keyword>
<keyword evidence="8 9" id="KW-0325">Glycoprotein</keyword>
<organism evidence="10 11">
    <name type="scientific">Meganyctiphanes norvegica</name>
    <name type="common">Northern krill</name>
    <name type="synonym">Thysanopoda norvegica</name>
    <dbReference type="NCBI Taxonomy" id="48144"/>
    <lineage>
        <taxon>Eukaryota</taxon>
        <taxon>Metazoa</taxon>
        <taxon>Ecdysozoa</taxon>
        <taxon>Arthropoda</taxon>
        <taxon>Crustacea</taxon>
        <taxon>Multicrustacea</taxon>
        <taxon>Malacostraca</taxon>
        <taxon>Eumalacostraca</taxon>
        <taxon>Eucarida</taxon>
        <taxon>Euphausiacea</taxon>
        <taxon>Euphausiidae</taxon>
        <taxon>Meganyctiphanes</taxon>
    </lineage>
</organism>
<accession>A0AAV2QWU1</accession>
<keyword evidence="7" id="KW-0472">Membrane</keyword>
<comment type="caution">
    <text evidence="10">The sequence shown here is derived from an EMBL/GenBank/DDBJ whole genome shotgun (WGS) entry which is preliminary data.</text>
</comment>
<keyword evidence="5" id="KW-1133">Transmembrane helix</keyword>
<proteinExistence type="inferred from homology"/>
<keyword evidence="6 9" id="KW-0333">Golgi apparatus</keyword>
<dbReference type="EC" id="2.8.2.-" evidence="9"/>
<dbReference type="PANTHER" id="PTHR12137:SF63">
    <property type="entry name" value="CARBOHYDRATE SULFOTRANSFERASE"/>
    <property type="match status" value="1"/>
</dbReference>
<dbReference type="InterPro" id="IPR018011">
    <property type="entry name" value="Carb_sulfotrans_8-10"/>
</dbReference>
<comment type="subcellular location">
    <subcellularLocation>
        <location evidence="1 9">Golgi apparatus membrane</location>
        <topology evidence="1 9">Single-pass type II membrane protein</topology>
    </subcellularLocation>
</comment>
<dbReference type="InterPro" id="IPR005331">
    <property type="entry name" value="Sulfotransferase"/>
</dbReference>
<dbReference type="AlphaFoldDB" id="A0AAV2QWU1"/>
<evidence type="ECO:0000256" key="2">
    <source>
        <dbReference type="ARBA" id="ARBA00006339"/>
    </source>
</evidence>
<keyword evidence="4" id="KW-0812">Transmembrane</keyword>
<evidence type="ECO:0000313" key="10">
    <source>
        <dbReference type="EMBL" id="CAL4098297.1"/>
    </source>
</evidence>
<dbReference type="GO" id="GO:0000139">
    <property type="term" value="C:Golgi membrane"/>
    <property type="evidence" value="ECO:0007669"/>
    <property type="project" value="UniProtKB-SubCell"/>
</dbReference>
<dbReference type="Pfam" id="PF03567">
    <property type="entry name" value="Sulfotransfer_2"/>
    <property type="match status" value="1"/>
</dbReference>
<evidence type="ECO:0000256" key="8">
    <source>
        <dbReference type="ARBA" id="ARBA00023180"/>
    </source>
</evidence>
<dbReference type="GO" id="GO:0016051">
    <property type="term" value="P:carbohydrate biosynthetic process"/>
    <property type="evidence" value="ECO:0007669"/>
    <property type="project" value="InterPro"/>
</dbReference>
<dbReference type="GO" id="GO:0008146">
    <property type="term" value="F:sulfotransferase activity"/>
    <property type="evidence" value="ECO:0007669"/>
    <property type="project" value="InterPro"/>
</dbReference>
<protein>
    <recommendedName>
        <fullName evidence="9">Carbohydrate sulfotransferase</fullName>
        <ecNumber evidence="9">2.8.2.-</ecNumber>
    </recommendedName>
</protein>
<dbReference type="EMBL" id="CAXKWB010010518">
    <property type="protein sequence ID" value="CAL4098297.1"/>
    <property type="molecule type" value="Genomic_DNA"/>
</dbReference>
<dbReference type="Proteomes" id="UP001497623">
    <property type="component" value="Unassembled WGS sequence"/>
</dbReference>
<evidence type="ECO:0000256" key="1">
    <source>
        <dbReference type="ARBA" id="ARBA00004323"/>
    </source>
</evidence>
<dbReference type="PANTHER" id="PTHR12137">
    <property type="entry name" value="CARBOHYDRATE SULFOTRANSFERASE"/>
    <property type="match status" value="1"/>
</dbReference>
<keyword evidence="9" id="KW-0735">Signal-anchor</keyword>